<gene>
    <name evidence="1" type="ORF">CPBF424_07540</name>
</gene>
<sequence>MRREQALCGHAPLRAAAARSECNAAAVMKARYAAAVGVAAPRAPHCMPAVQSSGRCHAQA</sequence>
<dbReference type="EMBL" id="UIHB01000001">
    <property type="protein sequence ID" value="SUZ26992.1"/>
    <property type="molecule type" value="Genomic_DNA"/>
</dbReference>
<dbReference type="AlphaFoldDB" id="A0AA46C5Y1"/>
<proteinExistence type="predicted"/>
<comment type="caution">
    <text evidence="1">The sequence shown here is derived from an EMBL/GenBank/DDBJ whole genome shotgun (WGS) entry which is preliminary data.</text>
</comment>
<evidence type="ECO:0000313" key="1">
    <source>
        <dbReference type="EMBL" id="SUZ26992.1"/>
    </source>
</evidence>
<organism evidence="1 2">
    <name type="scientific">Xanthomonas euroxanthea</name>
    <dbReference type="NCBI Taxonomy" id="2259622"/>
    <lineage>
        <taxon>Bacteria</taxon>
        <taxon>Pseudomonadati</taxon>
        <taxon>Pseudomonadota</taxon>
        <taxon>Gammaproteobacteria</taxon>
        <taxon>Lysobacterales</taxon>
        <taxon>Lysobacteraceae</taxon>
        <taxon>Xanthomonas</taxon>
    </lineage>
</organism>
<name>A0AA46C5Y1_9XANT</name>
<protein>
    <submittedName>
        <fullName evidence="1">Uncharacterized protein</fullName>
    </submittedName>
</protein>
<keyword evidence="2" id="KW-1185">Reference proteome</keyword>
<dbReference type="Proteomes" id="UP000254168">
    <property type="component" value="Unassembled WGS sequence"/>
</dbReference>
<reference evidence="1 2" key="1">
    <citation type="submission" date="2018-06" db="EMBL/GenBank/DDBJ databases">
        <authorList>
            <person name="Pothier F. J."/>
        </authorList>
    </citation>
    <scope>NUCLEOTIDE SEQUENCE [LARGE SCALE GENOMIC DNA]</scope>
    <source>
        <strain evidence="1 2">CPBF 424</strain>
    </source>
</reference>
<accession>A0AA46C5Y1</accession>
<evidence type="ECO:0000313" key="2">
    <source>
        <dbReference type="Proteomes" id="UP000254168"/>
    </source>
</evidence>